<evidence type="ECO:0000256" key="1">
    <source>
        <dbReference type="SAM" id="MobiDB-lite"/>
    </source>
</evidence>
<feature type="compositionally biased region" description="Acidic residues" evidence="1">
    <location>
        <begin position="178"/>
        <end position="188"/>
    </location>
</feature>
<keyword evidence="3" id="KW-1185">Reference proteome</keyword>
<feature type="region of interest" description="Disordered" evidence="1">
    <location>
        <begin position="178"/>
        <end position="199"/>
    </location>
</feature>
<dbReference type="EMBL" id="WHWB01034642">
    <property type="protein sequence ID" value="KAJ7406571.1"/>
    <property type="molecule type" value="Genomic_DNA"/>
</dbReference>
<comment type="caution">
    <text evidence="2">The sequence shown here is derived from an EMBL/GenBank/DDBJ whole genome shotgun (WGS) entry which is preliminary data.</text>
</comment>
<reference evidence="2" key="1">
    <citation type="submission" date="2019-10" db="EMBL/GenBank/DDBJ databases">
        <authorList>
            <person name="Soares A.E.R."/>
            <person name="Aleixo A."/>
            <person name="Schneider P."/>
            <person name="Miyaki C.Y."/>
            <person name="Schneider M.P."/>
            <person name="Mello C."/>
            <person name="Vasconcelos A.T.R."/>
        </authorList>
    </citation>
    <scope>NUCLEOTIDE SEQUENCE</scope>
    <source>
        <tissue evidence="2">Muscle</tissue>
    </source>
</reference>
<evidence type="ECO:0000313" key="2">
    <source>
        <dbReference type="EMBL" id="KAJ7406571.1"/>
    </source>
</evidence>
<gene>
    <name evidence="2" type="ORF">WISP_132580</name>
</gene>
<accession>A0ABQ9CP32</accession>
<organism evidence="2 3">
    <name type="scientific">Willisornis vidua</name>
    <name type="common">Xingu scale-backed antbird</name>
    <dbReference type="NCBI Taxonomy" id="1566151"/>
    <lineage>
        <taxon>Eukaryota</taxon>
        <taxon>Metazoa</taxon>
        <taxon>Chordata</taxon>
        <taxon>Craniata</taxon>
        <taxon>Vertebrata</taxon>
        <taxon>Euteleostomi</taxon>
        <taxon>Archelosauria</taxon>
        <taxon>Archosauria</taxon>
        <taxon>Dinosauria</taxon>
        <taxon>Saurischia</taxon>
        <taxon>Theropoda</taxon>
        <taxon>Coelurosauria</taxon>
        <taxon>Aves</taxon>
        <taxon>Neognathae</taxon>
        <taxon>Neoaves</taxon>
        <taxon>Telluraves</taxon>
        <taxon>Australaves</taxon>
        <taxon>Passeriformes</taxon>
        <taxon>Thamnophilidae</taxon>
        <taxon>Willisornis</taxon>
    </lineage>
</organism>
<sequence>MRIAACLRGTIRCLGKGCMAPSLSMGPLDTKGKKTGNAFASVGVAGGSSTTGLLCLESYHRRHRLEAARSMCFCQKSILEYAGLAAAVQCNGAGTKKKCPVLVSCPSPNPNMWSVHLHQHNSTLAGSGLVPWAAGIMMQKVAFLLMEQCDQPTMNCSDLASPQPAGSVLDLLEESILEPEEPSDETLAESETRNIGCTT</sequence>
<protein>
    <submittedName>
        <fullName evidence="2">Uncharacterized protein</fullName>
    </submittedName>
</protein>
<proteinExistence type="predicted"/>
<dbReference type="Proteomes" id="UP001145742">
    <property type="component" value="Unassembled WGS sequence"/>
</dbReference>
<evidence type="ECO:0000313" key="3">
    <source>
        <dbReference type="Proteomes" id="UP001145742"/>
    </source>
</evidence>
<name>A0ABQ9CP32_9PASS</name>